<feature type="domain" description="AB hydrolase-1" evidence="1">
    <location>
        <begin position="56"/>
        <end position="288"/>
    </location>
</feature>
<dbReference type="PRINTS" id="PR00111">
    <property type="entry name" value="ABHYDROLASE"/>
</dbReference>
<evidence type="ECO:0000259" key="1">
    <source>
        <dbReference type="Pfam" id="PF00561"/>
    </source>
</evidence>
<gene>
    <name evidence="2" type="ORF">GTP41_11545</name>
</gene>
<name>A0A6N9HI87_9BURK</name>
<proteinExistence type="predicted"/>
<dbReference type="Pfam" id="PF00561">
    <property type="entry name" value="Abhydrolase_1"/>
    <property type="match status" value="1"/>
</dbReference>
<comment type="caution">
    <text evidence="2">The sequence shown here is derived from an EMBL/GenBank/DDBJ whole genome shotgun (WGS) entry which is preliminary data.</text>
</comment>
<dbReference type="InterPro" id="IPR050228">
    <property type="entry name" value="Carboxylesterase_BioH"/>
</dbReference>
<dbReference type="PANTHER" id="PTHR43194">
    <property type="entry name" value="HYDROLASE ALPHA/BETA FOLD FAMILY"/>
    <property type="match status" value="1"/>
</dbReference>
<protein>
    <submittedName>
        <fullName evidence="2">Alpha/beta fold hydrolase</fullName>
    </submittedName>
</protein>
<organism evidence="2 3">
    <name type="scientific">Pseudoduganella guangdongensis</name>
    <dbReference type="NCBI Taxonomy" id="2692179"/>
    <lineage>
        <taxon>Bacteria</taxon>
        <taxon>Pseudomonadati</taxon>
        <taxon>Pseudomonadota</taxon>
        <taxon>Betaproteobacteria</taxon>
        <taxon>Burkholderiales</taxon>
        <taxon>Oxalobacteraceae</taxon>
        <taxon>Telluria group</taxon>
        <taxon>Pseudoduganella</taxon>
    </lineage>
</organism>
<dbReference type="SUPFAM" id="SSF53474">
    <property type="entry name" value="alpha/beta-Hydrolases"/>
    <property type="match status" value="1"/>
</dbReference>
<dbReference type="PANTHER" id="PTHR43194:SF2">
    <property type="entry name" value="PEROXISOMAL MEMBRANE PROTEIN LPX1"/>
    <property type="match status" value="1"/>
</dbReference>
<dbReference type="EMBL" id="WWCJ01000007">
    <property type="protein sequence ID" value="MYN02732.1"/>
    <property type="molecule type" value="Genomic_DNA"/>
</dbReference>
<dbReference type="Proteomes" id="UP000448575">
    <property type="component" value="Unassembled WGS sequence"/>
</dbReference>
<sequence>MPAFEVFEIPSHQSALVARVRHKAPERANGALPVLFVHGSSFPSGLSFDFRMDGQSWMDWMAARGYDVYALDFLGYGLSDRYPDAPPAEPPGQARAAARDVASAVDAILRRTSRRQVLLVGHSWGGSVAARYAQEHAGKVAKLVLFAALTPRAAGPEGAPHGAAGGAAYEAMAPAQRIAAMDGLRPAHEAAQLHADVFARWGGEWLASDGRSAGQVRFPAGPGADVAELQQGGSYYDPARLAMPVLLVRGEWDAWPDDADFRRLQRHIPDARYAVIPRGTHVMHLEHARGTLYETVRGFLD</sequence>
<accession>A0A6N9HI87</accession>
<evidence type="ECO:0000313" key="3">
    <source>
        <dbReference type="Proteomes" id="UP000448575"/>
    </source>
</evidence>
<dbReference type="RefSeq" id="WP_161025729.1">
    <property type="nucleotide sequence ID" value="NZ_WWCJ01000007.1"/>
</dbReference>
<dbReference type="AlphaFoldDB" id="A0A6N9HI87"/>
<keyword evidence="3" id="KW-1185">Reference proteome</keyword>
<dbReference type="GO" id="GO:0016787">
    <property type="term" value="F:hydrolase activity"/>
    <property type="evidence" value="ECO:0007669"/>
    <property type="project" value="UniProtKB-KW"/>
</dbReference>
<dbReference type="Gene3D" id="3.40.50.1820">
    <property type="entry name" value="alpha/beta hydrolase"/>
    <property type="match status" value="1"/>
</dbReference>
<dbReference type="InterPro" id="IPR000073">
    <property type="entry name" value="AB_hydrolase_1"/>
</dbReference>
<reference evidence="2 3" key="1">
    <citation type="submission" date="2019-12" db="EMBL/GenBank/DDBJ databases">
        <title>Novel species isolated from a subtropical stream in China.</title>
        <authorList>
            <person name="Lu H."/>
        </authorList>
    </citation>
    <scope>NUCLEOTIDE SEQUENCE [LARGE SCALE GENOMIC DNA]</scope>
    <source>
        <strain evidence="2 3">DS3</strain>
    </source>
</reference>
<keyword evidence="2" id="KW-0378">Hydrolase</keyword>
<evidence type="ECO:0000313" key="2">
    <source>
        <dbReference type="EMBL" id="MYN02732.1"/>
    </source>
</evidence>
<dbReference type="InterPro" id="IPR029058">
    <property type="entry name" value="AB_hydrolase_fold"/>
</dbReference>